<feature type="transmembrane region" description="Helical" evidence="6">
    <location>
        <begin position="100"/>
        <end position="120"/>
    </location>
</feature>
<feature type="transmembrane region" description="Helical" evidence="6">
    <location>
        <begin position="41"/>
        <end position="61"/>
    </location>
</feature>
<feature type="transmembrane region" description="Helical" evidence="6">
    <location>
        <begin position="132"/>
        <end position="151"/>
    </location>
</feature>
<sequence length="297" mass="31730">MTPQRHTHLDALAMTLMIGLCALWGLNQVAAKVANAGISPVLQAGLRSAGSTLLLMGWSRWQGIRLFESDGSGRAGLAAGLLFAAEFALIFWGLEYTTASRAVVFLYTAPFVVALGMHLLVPAERLTRNQTVGLLCAFGGIVLAFGDNLSLPDRRQLVGDLMLLVSAVMWGATTVLVRTTRLAAVSPNKTLLYQLGVSALALPVASLLLGEKGVIGEPSALIWVSLAWQIVAVAFASYLAWFWLISRYPATRLSAFSFLTPLFGMLFGAALLGERITWGLGGAMVLVAAGIWLVNRK</sequence>
<evidence type="ECO:0000259" key="7">
    <source>
        <dbReference type="Pfam" id="PF00892"/>
    </source>
</evidence>
<dbReference type="SUPFAM" id="SSF103481">
    <property type="entry name" value="Multidrug resistance efflux transporter EmrE"/>
    <property type="match status" value="2"/>
</dbReference>
<feature type="transmembrane region" description="Helical" evidence="6">
    <location>
        <begin position="278"/>
        <end position="295"/>
    </location>
</feature>
<feature type="transmembrane region" description="Helical" evidence="6">
    <location>
        <begin position="191"/>
        <end position="209"/>
    </location>
</feature>
<dbReference type="InterPro" id="IPR000620">
    <property type="entry name" value="EamA_dom"/>
</dbReference>
<dbReference type="PANTHER" id="PTHR32322">
    <property type="entry name" value="INNER MEMBRANE TRANSPORTER"/>
    <property type="match status" value="1"/>
</dbReference>
<dbReference type="RefSeq" id="WP_008616785.1">
    <property type="nucleotide sequence ID" value="NZ_AONQ01000021.1"/>
</dbReference>
<dbReference type="PANTHER" id="PTHR32322:SF2">
    <property type="entry name" value="EAMA DOMAIN-CONTAINING PROTEIN"/>
    <property type="match status" value="1"/>
</dbReference>
<feature type="transmembrane region" description="Helical" evidence="6">
    <location>
        <begin position="157"/>
        <end position="179"/>
    </location>
</feature>
<reference evidence="8 9" key="1">
    <citation type="journal article" date="2014" name="Genome Announc.">
        <title>Draft Genome Sequence of Magnetospirillum sp. Strain SO-1, a Freshwater Magnetotactic Bacterium Isolated from the Ol'khovka River, Russia.</title>
        <authorList>
            <person name="Grouzdev D.S."/>
            <person name="Dziuba M.V."/>
            <person name="Sukhacheva M.S."/>
            <person name="Mardanov A.V."/>
            <person name="Beletskiy A.V."/>
            <person name="Kuznetsov B.B."/>
            <person name="Skryabin K.G."/>
        </authorList>
    </citation>
    <scope>NUCLEOTIDE SEQUENCE [LARGE SCALE GENOMIC DNA]</scope>
    <source>
        <strain evidence="8 9">SO-1</strain>
    </source>
</reference>
<dbReference type="PATRIC" id="fig|1244869.3.peg.1914"/>
<evidence type="ECO:0000256" key="4">
    <source>
        <dbReference type="ARBA" id="ARBA00022989"/>
    </source>
</evidence>
<comment type="subcellular location">
    <subcellularLocation>
        <location evidence="1">Membrane</location>
        <topology evidence="1">Multi-pass membrane protein</topology>
    </subcellularLocation>
</comment>
<proteinExistence type="inferred from homology"/>
<feature type="domain" description="EamA" evidence="7">
    <location>
        <begin position="13"/>
        <end position="145"/>
    </location>
</feature>
<dbReference type="InterPro" id="IPR050638">
    <property type="entry name" value="AA-Vitamin_Transporters"/>
</dbReference>
<keyword evidence="4 6" id="KW-1133">Transmembrane helix</keyword>
<dbReference type="GO" id="GO:0016020">
    <property type="term" value="C:membrane"/>
    <property type="evidence" value="ECO:0007669"/>
    <property type="project" value="UniProtKB-SubCell"/>
</dbReference>
<organism evidence="8 9">
    <name type="scientific">Paramagnetospirillum caucaseum</name>
    <dbReference type="NCBI Taxonomy" id="1244869"/>
    <lineage>
        <taxon>Bacteria</taxon>
        <taxon>Pseudomonadati</taxon>
        <taxon>Pseudomonadota</taxon>
        <taxon>Alphaproteobacteria</taxon>
        <taxon>Rhodospirillales</taxon>
        <taxon>Magnetospirillaceae</taxon>
        <taxon>Paramagnetospirillum</taxon>
    </lineage>
</organism>
<dbReference type="EMBL" id="AONQ01000021">
    <property type="protein sequence ID" value="EME70152.1"/>
    <property type="molecule type" value="Genomic_DNA"/>
</dbReference>
<evidence type="ECO:0000313" key="9">
    <source>
        <dbReference type="Proteomes" id="UP000011744"/>
    </source>
</evidence>
<gene>
    <name evidence="8" type="ORF">H261_09467</name>
</gene>
<feature type="transmembrane region" description="Helical" evidence="6">
    <location>
        <begin position="73"/>
        <end position="94"/>
    </location>
</feature>
<dbReference type="eggNOG" id="COG0697">
    <property type="taxonomic scope" value="Bacteria"/>
</dbReference>
<keyword evidence="3 6" id="KW-0812">Transmembrane</keyword>
<dbReference type="InterPro" id="IPR037185">
    <property type="entry name" value="EmrE-like"/>
</dbReference>
<evidence type="ECO:0000256" key="3">
    <source>
        <dbReference type="ARBA" id="ARBA00022692"/>
    </source>
</evidence>
<comment type="caution">
    <text evidence="8">The sequence shown here is derived from an EMBL/GenBank/DDBJ whole genome shotgun (WGS) entry which is preliminary data.</text>
</comment>
<dbReference type="Pfam" id="PF00892">
    <property type="entry name" value="EamA"/>
    <property type="match status" value="2"/>
</dbReference>
<accession>M2ZS37</accession>
<comment type="similarity">
    <text evidence="2">Belongs to the EamA transporter family.</text>
</comment>
<evidence type="ECO:0000256" key="6">
    <source>
        <dbReference type="SAM" id="Phobius"/>
    </source>
</evidence>
<evidence type="ECO:0000256" key="5">
    <source>
        <dbReference type="ARBA" id="ARBA00023136"/>
    </source>
</evidence>
<dbReference type="OrthoDB" id="184388at2"/>
<feature type="transmembrane region" description="Helical" evidence="6">
    <location>
        <begin position="221"/>
        <end position="241"/>
    </location>
</feature>
<dbReference type="AlphaFoldDB" id="M2ZS37"/>
<keyword evidence="9" id="KW-1185">Reference proteome</keyword>
<evidence type="ECO:0000313" key="8">
    <source>
        <dbReference type="EMBL" id="EME70152.1"/>
    </source>
</evidence>
<dbReference type="Proteomes" id="UP000011744">
    <property type="component" value="Unassembled WGS sequence"/>
</dbReference>
<feature type="transmembrane region" description="Helical" evidence="6">
    <location>
        <begin position="253"/>
        <end position="272"/>
    </location>
</feature>
<feature type="domain" description="EamA" evidence="7">
    <location>
        <begin position="158"/>
        <end position="295"/>
    </location>
</feature>
<keyword evidence="5 6" id="KW-0472">Membrane</keyword>
<evidence type="ECO:0000256" key="2">
    <source>
        <dbReference type="ARBA" id="ARBA00007362"/>
    </source>
</evidence>
<name>M2ZS37_9PROT</name>
<protein>
    <submittedName>
        <fullName evidence="8">DMT family permease</fullName>
    </submittedName>
</protein>
<dbReference type="STRING" id="1244869.H261_09467"/>
<evidence type="ECO:0000256" key="1">
    <source>
        <dbReference type="ARBA" id="ARBA00004141"/>
    </source>
</evidence>